<sequence length="113" mass="11755">MSYRSSLTLLMLAALVALGFGLYGYFAPMTGVTGVWGPLAASFGALCLFLGAALMTQARARTLRVILMTLLGLALALTLLAAVLLHQWGMVTALAIAGLGWLTALSGPEETRA</sequence>
<keyword evidence="1" id="KW-0812">Transmembrane</keyword>
<feature type="transmembrane region" description="Helical" evidence="1">
    <location>
        <begin position="32"/>
        <end position="53"/>
    </location>
</feature>
<dbReference type="RefSeq" id="WP_089851883.1">
    <property type="nucleotide sequence ID" value="NZ_FNEJ01000033.1"/>
</dbReference>
<organism evidence="2 3">
    <name type="scientific">Salipiger marinus</name>
    <dbReference type="NCBI Taxonomy" id="555512"/>
    <lineage>
        <taxon>Bacteria</taxon>
        <taxon>Pseudomonadati</taxon>
        <taxon>Pseudomonadota</taxon>
        <taxon>Alphaproteobacteria</taxon>
        <taxon>Rhodobacterales</taxon>
        <taxon>Roseobacteraceae</taxon>
        <taxon>Salipiger</taxon>
    </lineage>
</organism>
<dbReference type="AlphaFoldDB" id="A0A1G8TWL2"/>
<proteinExistence type="predicted"/>
<name>A0A1G8TWL2_9RHOB</name>
<keyword evidence="3" id="KW-1185">Reference proteome</keyword>
<feature type="transmembrane region" description="Helical" evidence="1">
    <location>
        <begin position="7"/>
        <end position="26"/>
    </location>
</feature>
<evidence type="ECO:0000256" key="1">
    <source>
        <dbReference type="SAM" id="Phobius"/>
    </source>
</evidence>
<dbReference type="EMBL" id="FNEJ01000033">
    <property type="protein sequence ID" value="SDJ45901.1"/>
    <property type="molecule type" value="Genomic_DNA"/>
</dbReference>
<dbReference type="STRING" id="555512.SAMN04487993_103329"/>
<evidence type="ECO:0000313" key="2">
    <source>
        <dbReference type="EMBL" id="SDJ45901.1"/>
    </source>
</evidence>
<evidence type="ECO:0000313" key="3">
    <source>
        <dbReference type="Proteomes" id="UP000199093"/>
    </source>
</evidence>
<gene>
    <name evidence="2" type="ORF">SAMN04487993_103329</name>
</gene>
<evidence type="ECO:0008006" key="4">
    <source>
        <dbReference type="Google" id="ProtNLM"/>
    </source>
</evidence>
<keyword evidence="1" id="KW-1133">Transmembrane helix</keyword>
<keyword evidence="1" id="KW-0472">Membrane</keyword>
<feature type="transmembrane region" description="Helical" evidence="1">
    <location>
        <begin position="90"/>
        <end position="107"/>
    </location>
</feature>
<reference evidence="2 3" key="1">
    <citation type="submission" date="2016-10" db="EMBL/GenBank/DDBJ databases">
        <authorList>
            <person name="de Groot N.N."/>
        </authorList>
    </citation>
    <scope>NUCLEOTIDE SEQUENCE [LARGE SCALE GENOMIC DNA]</scope>
    <source>
        <strain evidence="2 3">DSM 26424</strain>
    </source>
</reference>
<feature type="transmembrane region" description="Helical" evidence="1">
    <location>
        <begin position="65"/>
        <end position="84"/>
    </location>
</feature>
<accession>A0A1G8TWL2</accession>
<dbReference type="Proteomes" id="UP000199093">
    <property type="component" value="Unassembled WGS sequence"/>
</dbReference>
<protein>
    <recommendedName>
        <fullName evidence="4">SPW repeat-containing protein</fullName>
    </recommendedName>
</protein>